<feature type="signal peptide" evidence="1">
    <location>
        <begin position="1"/>
        <end position="22"/>
    </location>
</feature>
<dbReference type="RefSeq" id="WP_048704436.1">
    <property type="nucleotide sequence ID" value="NZ_CP012034.1"/>
</dbReference>
<protein>
    <recommendedName>
        <fullName evidence="4">Surface layer protein A domain-containing protein</fullName>
    </recommendedName>
</protein>
<dbReference type="EMBL" id="CP012034">
    <property type="protein sequence ID" value="AKP67250.1"/>
    <property type="molecule type" value="Genomic_DNA"/>
</dbReference>
<dbReference type="Proteomes" id="UP000036106">
    <property type="component" value="Chromosome"/>
</dbReference>
<dbReference type="AlphaFoldDB" id="A0A0H4R0J7"/>
<feature type="chain" id="PRO_5038992955" description="Surface layer protein A domain-containing protein" evidence="1">
    <location>
        <begin position="23"/>
        <end position="499"/>
    </location>
</feature>
<evidence type="ECO:0000256" key="1">
    <source>
        <dbReference type="SAM" id="SignalP"/>
    </source>
</evidence>
<sequence length="499" mass="54033">MKKSIKYAGIAAATLLTVAPIAAPSLSGVANLPTATQTAKATYGPAASEDAYNAFDSTFKDYNNATQADFLYGATFAGFESQNRFPYGATKYLNGILRPLHPQYQSPLNDLDTTAALNEIVFLVVPANGESTSDWKQEMTAAAEHGGKVSYRIVGLSLQEVKEHALWSNQELVKYFGAYQLNGHALDKTVTAKTAVQQDEIHAMNVNFDTPLDGFVGENKADFRSNGKYPVVIKDNKGNKVDPEDVTSTFFNGLDLATLINGSELPKQGVVTQKMTIKFNRNEYRGLFANMQQITINGKVYSGGLLSKILDKVNNSITVTRQINVTLDNYTDTKVNGVVTTPVVNMGDKNISTNLYDGKGNVIAGRGLGQGTDWFTDIKRVNNNSGEVMYRVSTNEWVKAKDVLFAAKDTDNGDGDGNTSDGAGLTGIEALPDHSVVTLAGPKGFLYPLYHKDGSKSDRYLAGPSEWLADKKAKDADGKVYYRVSTDEWVLTGDGVTLG</sequence>
<dbReference type="PATRIC" id="fig|1007676.4.peg.1323"/>
<evidence type="ECO:0008006" key="4">
    <source>
        <dbReference type="Google" id="ProtNLM"/>
    </source>
</evidence>
<evidence type="ECO:0000313" key="3">
    <source>
        <dbReference type="Proteomes" id="UP000036106"/>
    </source>
</evidence>
<gene>
    <name evidence="2" type="ORF">ABM34_06655</name>
</gene>
<accession>A0A0H4R0J7</accession>
<proteinExistence type="predicted"/>
<keyword evidence="1" id="KW-0732">Signal</keyword>
<dbReference type="OrthoDB" id="2255993at2"/>
<organism evidence="2 3">
    <name type="scientific">Companilactobacillus ginsenosidimutans</name>
    <dbReference type="NCBI Taxonomy" id="1007676"/>
    <lineage>
        <taxon>Bacteria</taxon>
        <taxon>Bacillati</taxon>
        <taxon>Bacillota</taxon>
        <taxon>Bacilli</taxon>
        <taxon>Lactobacillales</taxon>
        <taxon>Lactobacillaceae</taxon>
        <taxon>Companilactobacillus</taxon>
    </lineage>
</organism>
<keyword evidence="3" id="KW-1185">Reference proteome</keyword>
<reference evidence="3" key="1">
    <citation type="submission" date="2015-07" db="EMBL/GenBank/DDBJ databases">
        <title>Lactobacillus ginsenosidimutans/EMML 3141/ whole genome sequencing.</title>
        <authorList>
            <person name="Kim M.K."/>
            <person name="Im W.-T."/>
            <person name="Srinivasan S."/>
            <person name="Lee J.-J."/>
        </authorList>
    </citation>
    <scope>NUCLEOTIDE SEQUENCE [LARGE SCALE GENOMIC DNA]</scope>
    <source>
        <strain evidence="3">EMML 3041</strain>
    </source>
</reference>
<evidence type="ECO:0000313" key="2">
    <source>
        <dbReference type="EMBL" id="AKP67250.1"/>
    </source>
</evidence>
<name>A0A0H4R0J7_9LACO</name>
<dbReference type="KEGG" id="lgn:ABM34_06655"/>